<comment type="caution">
    <text evidence="1">The sequence shown here is derived from an EMBL/GenBank/DDBJ whole genome shotgun (WGS) entry which is preliminary data.</text>
</comment>
<accession>A0ABP5J9C2</accession>
<proteinExistence type="predicted"/>
<evidence type="ECO:0000313" key="2">
    <source>
        <dbReference type="Proteomes" id="UP001501161"/>
    </source>
</evidence>
<organism evidence="1 2">
    <name type="scientific">Nocardioides furvisabuli</name>
    <dbReference type="NCBI Taxonomy" id="375542"/>
    <lineage>
        <taxon>Bacteria</taxon>
        <taxon>Bacillati</taxon>
        <taxon>Actinomycetota</taxon>
        <taxon>Actinomycetes</taxon>
        <taxon>Propionibacteriales</taxon>
        <taxon>Nocardioidaceae</taxon>
        <taxon>Nocardioides</taxon>
    </lineage>
</organism>
<protein>
    <submittedName>
        <fullName evidence="1">Uncharacterized protein</fullName>
    </submittedName>
</protein>
<name>A0ABP5J9C2_9ACTN</name>
<dbReference type="EMBL" id="BAAAMQ010000015">
    <property type="protein sequence ID" value="GAA2113756.1"/>
    <property type="molecule type" value="Genomic_DNA"/>
</dbReference>
<gene>
    <name evidence="1" type="ORF">GCM10009726_31460</name>
</gene>
<dbReference type="Gene3D" id="3.30.10.10">
    <property type="entry name" value="Trypsin Inhibitor V, subunit A"/>
    <property type="match status" value="1"/>
</dbReference>
<dbReference type="RefSeq" id="WP_231251328.1">
    <property type="nucleotide sequence ID" value="NZ_BAAAMQ010000015.1"/>
</dbReference>
<evidence type="ECO:0000313" key="1">
    <source>
        <dbReference type="EMBL" id="GAA2113756.1"/>
    </source>
</evidence>
<keyword evidence="2" id="KW-1185">Reference proteome</keyword>
<reference evidence="2" key="1">
    <citation type="journal article" date="2019" name="Int. J. Syst. Evol. Microbiol.">
        <title>The Global Catalogue of Microorganisms (GCM) 10K type strain sequencing project: providing services to taxonomists for standard genome sequencing and annotation.</title>
        <authorList>
            <consortium name="The Broad Institute Genomics Platform"/>
            <consortium name="The Broad Institute Genome Sequencing Center for Infectious Disease"/>
            <person name="Wu L."/>
            <person name="Ma J."/>
        </authorList>
    </citation>
    <scope>NUCLEOTIDE SEQUENCE [LARGE SCALE GENOMIC DNA]</scope>
    <source>
        <strain evidence="2">JCM 13813</strain>
    </source>
</reference>
<dbReference type="Proteomes" id="UP001501161">
    <property type="component" value="Unassembled WGS sequence"/>
</dbReference>
<sequence>MPSFRDISEVAAHRSGQDLPFTWYVMGPEGRAIKFEVAPRDETVATGSLAQHPVALTDRTPVQFLVQPRRGESWTVQPPPGVSGRDDQFDYKQLVGLDVDEAATRASSAGWFVRAHEPEAMATADFDPGRLNLCYDDDRVVESVAVC</sequence>